<dbReference type="InterPro" id="IPR052778">
    <property type="entry name" value="Centrosome-WD_assoc"/>
</dbReference>
<dbReference type="Gene3D" id="2.130.10.10">
    <property type="entry name" value="YVTN repeat-like/Quinoprotein amine dehydrogenase"/>
    <property type="match status" value="2"/>
</dbReference>
<dbReference type="OrthoDB" id="308690at2759"/>
<organism evidence="1">
    <name type="scientific">Dichomitus squalens</name>
    <dbReference type="NCBI Taxonomy" id="114155"/>
    <lineage>
        <taxon>Eukaryota</taxon>
        <taxon>Fungi</taxon>
        <taxon>Dikarya</taxon>
        <taxon>Basidiomycota</taxon>
        <taxon>Agaricomycotina</taxon>
        <taxon>Agaricomycetes</taxon>
        <taxon>Polyporales</taxon>
        <taxon>Polyporaceae</taxon>
        <taxon>Dichomitus</taxon>
    </lineage>
</organism>
<dbReference type="InterPro" id="IPR001680">
    <property type="entry name" value="WD40_rpt"/>
</dbReference>
<sequence length="557" mass="60617">MDFTEIYKQTASLVSFSPGTHFLLTAVQDRLIVRRSDSFQIARTWLVDSTPSPTSAALSNAVGAGPSSLRDRSGETISSAWITHAGWSCDSEYVLGACAKSGVVSVFKLRDETWSARIKAGSEGLVKAEWAPDGRTVLCFSEWGVSLCSGLLLYQLNRLHFVQHVLQLRVTMWSLVTGAATYIQYPIHPDRGYAFRRDSRYFVLAERHKSKDTLGVYDAHEAYRLVRHFPLPTGSLSSLSLSPTGNYLAVWEGPLEYKLYIVTLAGNVVGTFCPEPDPGFGIRMVSWHPSGLFLAVAGSDDKVHILESLTWNPLATLDLPTRIPAGVRIWREPSGWLDATHGRGFLSYERIQPPFTLPTSASHVRTKPTKLTTRAASGRLGLASGSGSGSMSGTTQLAFNTSGTLLLVRSGASPTTVLLYDFPGTPSSASPSTNASTTPPEKVGIPQLRTVLLHTQPVTAARWNPDPGRAGRLAVACGSQSVYLWSDEWVSEPDSRAAGEDDGESEVAECVGVPAQKFETRDLRWAPDGKGMVLLDRETFCCAFEVEEEGQEGQTER</sequence>
<dbReference type="PANTHER" id="PTHR16220">
    <property type="entry name" value="WD REPEAT PROTEIN 8-RELATED"/>
    <property type="match status" value="1"/>
</dbReference>
<accession>A0A4Q9MJK5</accession>
<evidence type="ECO:0000313" key="1">
    <source>
        <dbReference type="EMBL" id="TBU27107.1"/>
    </source>
</evidence>
<protein>
    <submittedName>
        <fullName evidence="1">WD repeat-containing protein 8</fullName>
    </submittedName>
</protein>
<reference evidence="1" key="1">
    <citation type="submission" date="2019-01" db="EMBL/GenBank/DDBJ databases">
        <title>Draft genome sequences of three monokaryotic isolates of the white-rot basidiomycete fungus Dichomitus squalens.</title>
        <authorList>
            <consortium name="DOE Joint Genome Institute"/>
            <person name="Lopez S.C."/>
            <person name="Andreopoulos B."/>
            <person name="Pangilinan J."/>
            <person name="Lipzen A."/>
            <person name="Riley R."/>
            <person name="Ahrendt S."/>
            <person name="Ng V."/>
            <person name="Barry K."/>
            <person name="Daum C."/>
            <person name="Grigoriev I.V."/>
            <person name="Hilden K.S."/>
            <person name="Makela M.R."/>
            <person name="de Vries R.P."/>
        </authorList>
    </citation>
    <scope>NUCLEOTIDE SEQUENCE [LARGE SCALE GENOMIC DNA]</scope>
    <source>
        <strain evidence="1">OM18370.1</strain>
    </source>
</reference>
<dbReference type="Proteomes" id="UP000292957">
    <property type="component" value="Unassembled WGS sequence"/>
</dbReference>
<dbReference type="SMART" id="SM00320">
    <property type="entry name" value="WD40"/>
    <property type="match status" value="3"/>
</dbReference>
<gene>
    <name evidence="1" type="ORF">BD311DRAFT_405687</name>
</gene>
<dbReference type="GO" id="GO:0005815">
    <property type="term" value="C:microtubule organizing center"/>
    <property type="evidence" value="ECO:0007669"/>
    <property type="project" value="TreeGrafter"/>
</dbReference>
<dbReference type="EMBL" id="ML143436">
    <property type="protein sequence ID" value="TBU27107.1"/>
    <property type="molecule type" value="Genomic_DNA"/>
</dbReference>
<name>A0A4Q9MJK5_9APHY</name>
<dbReference type="GO" id="GO:1990810">
    <property type="term" value="P:microtubule anchoring at mitotic spindle pole body"/>
    <property type="evidence" value="ECO:0007669"/>
    <property type="project" value="TreeGrafter"/>
</dbReference>
<dbReference type="SUPFAM" id="SSF82171">
    <property type="entry name" value="DPP6 N-terminal domain-like"/>
    <property type="match status" value="2"/>
</dbReference>
<dbReference type="InterPro" id="IPR015943">
    <property type="entry name" value="WD40/YVTN_repeat-like_dom_sf"/>
</dbReference>
<proteinExistence type="predicted"/>
<dbReference type="AlphaFoldDB" id="A0A4Q9MJK5"/>
<dbReference type="PANTHER" id="PTHR16220:SF0">
    <property type="entry name" value="WD REPEAT-CONTAINING PROTEIN WRAP73"/>
    <property type="match status" value="1"/>
</dbReference>
<dbReference type="GO" id="GO:1990811">
    <property type="term" value="C:MWP complex"/>
    <property type="evidence" value="ECO:0007669"/>
    <property type="project" value="TreeGrafter"/>
</dbReference>